<name>A0A0U4CLV1_9ACTN</name>
<sequence length="328" mass="35536">MPDGPLDVTASYNDLLRRGDAPPGSTWGLFDPASERGMADLAGPEQVLAAASLVRTGEVVNLDHGLAAFDPPMARARQAPRHTIVAGHPQSRDDSLDFFLQASSQVDGLRHRRAQDWGFYDGHADAQIAVGSPTLGVQRWAERPVVGRGVLLDVAAARADLGAPLDHARGEVLEVDDLEAAARRQDVAVEPGDLVLVHTGWASWYLALDRKARTEVRDRRCATGFAQRRALPRWLWDHRVALFATDTFAVERLPVVPDTEFAGSAVDDAGMMHQELIASLGMPLGELWRLDALATACAQDQRWHCLVVVKPLHLEGGVGSPANATALR</sequence>
<dbReference type="SUPFAM" id="SSF102198">
    <property type="entry name" value="Putative cyclase"/>
    <property type="match status" value="1"/>
</dbReference>
<evidence type="ECO:0008006" key="3">
    <source>
        <dbReference type="Google" id="ProtNLM"/>
    </source>
</evidence>
<proteinExistence type="predicted"/>
<dbReference type="Gene3D" id="3.50.30.50">
    <property type="entry name" value="Putative cyclase"/>
    <property type="match status" value="1"/>
</dbReference>
<dbReference type="Pfam" id="PF04199">
    <property type="entry name" value="Cyclase"/>
    <property type="match status" value="1"/>
</dbReference>
<dbReference type="PANTHER" id="PTHR34861">
    <property type="match status" value="1"/>
</dbReference>
<dbReference type="GO" id="GO:0004061">
    <property type="term" value="F:arylformamidase activity"/>
    <property type="evidence" value="ECO:0007669"/>
    <property type="project" value="InterPro"/>
</dbReference>
<dbReference type="EMBL" id="CP011502">
    <property type="protein sequence ID" value="ALX03692.1"/>
    <property type="molecule type" value="Genomic_DNA"/>
</dbReference>
<evidence type="ECO:0000313" key="1">
    <source>
        <dbReference type="EMBL" id="ALX03692.1"/>
    </source>
</evidence>
<dbReference type="RefSeq" id="WP_067854351.1">
    <property type="nucleotide sequence ID" value="NZ_CP011502.1"/>
</dbReference>
<keyword evidence="2" id="KW-1185">Reference proteome</keyword>
<dbReference type="OrthoDB" id="7067800at2"/>
<dbReference type="InterPro" id="IPR037175">
    <property type="entry name" value="KFase_sf"/>
</dbReference>
<evidence type="ECO:0000313" key="2">
    <source>
        <dbReference type="Proteomes" id="UP000067689"/>
    </source>
</evidence>
<dbReference type="AlphaFoldDB" id="A0A0U4CLV1"/>
<dbReference type="InterPro" id="IPR007325">
    <property type="entry name" value="KFase/CYL"/>
</dbReference>
<reference evidence="1 2" key="1">
    <citation type="journal article" date="1991" name="Int. J. Syst. Bacteriol.">
        <title>Description of the erythromycin-producing bacterium Arthrobacter sp. strain NRRL B-3381 as Aeromicrobium erythreum gen. nov., sp. nov.</title>
        <authorList>
            <person name="Miller E.S."/>
            <person name="Woese C.R."/>
            <person name="Brenner S."/>
        </authorList>
    </citation>
    <scope>NUCLEOTIDE SEQUENCE [LARGE SCALE GENOMIC DNA]</scope>
    <source>
        <strain evidence="1 2">AR18</strain>
    </source>
</reference>
<accession>A0A0U4CLV1</accession>
<dbReference type="STRING" id="2041.AERYTH_02745"/>
<protein>
    <recommendedName>
        <fullName evidence="3">Cyclase</fullName>
    </recommendedName>
</protein>
<dbReference type="PANTHER" id="PTHR34861:SF11">
    <property type="entry name" value="CYCLASE"/>
    <property type="match status" value="1"/>
</dbReference>
<dbReference type="KEGG" id="aer:AERYTH_02745"/>
<dbReference type="PATRIC" id="fig|2041.4.peg.576"/>
<gene>
    <name evidence="1" type="ORF">AERYTH_02745</name>
</gene>
<dbReference type="GO" id="GO:0019441">
    <property type="term" value="P:L-tryptophan catabolic process to kynurenine"/>
    <property type="evidence" value="ECO:0007669"/>
    <property type="project" value="InterPro"/>
</dbReference>
<dbReference type="Proteomes" id="UP000067689">
    <property type="component" value="Chromosome"/>
</dbReference>
<organism evidence="1 2">
    <name type="scientific">Aeromicrobium erythreum</name>
    <dbReference type="NCBI Taxonomy" id="2041"/>
    <lineage>
        <taxon>Bacteria</taxon>
        <taxon>Bacillati</taxon>
        <taxon>Actinomycetota</taxon>
        <taxon>Actinomycetes</taxon>
        <taxon>Propionibacteriales</taxon>
        <taxon>Nocardioidaceae</taxon>
        <taxon>Aeromicrobium</taxon>
    </lineage>
</organism>